<dbReference type="GO" id="GO:0005576">
    <property type="term" value="C:extracellular region"/>
    <property type="evidence" value="ECO:0007669"/>
    <property type="project" value="InterPro"/>
</dbReference>
<keyword evidence="5" id="KW-1185">Reference proteome</keyword>
<feature type="compositionally biased region" description="Low complexity" evidence="2">
    <location>
        <begin position="63"/>
        <end position="109"/>
    </location>
</feature>
<dbReference type="Gene3D" id="2.10.10.20">
    <property type="entry name" value="Carbohydrate-binding module superfamily 5/12"/>
    <property type="match status" value="1"/>
</dbReference>
<organism evidence="4 5">
    <name type="scientific">Grifola frondosa</name>
    <name type="common">Maitake</name>
    <name type="synonym">Polyporus frondosus</name>
    <dbReference type="NCBI Taxonomy" id="5627"/>
    <lineage>
        <taxon>Eukaryota</taxon>
        <taxon>Fungi</taxon>
        <taxon>Dikarya</taxon>
        <taxon>Basidiomycota</taxon>
        <taxon>Agaricomycotina</taxon>
        <taxon>Agaricomycetes</taxon>
        <taxon>Polyporales</taxon>
        <taxon>Grifolaceae</taxon>
        <taxon>Grifola</taxon>
    </lineage>
</organism>
<keyword evidence="1" id="KW-0378">Hydrolase</keyword>
<feature type="region of interest" description="Disordered" evidence="2">
    <location>
        <begin position="43"/>
        <end position="109"/>
    </location>
</feature>
<dbReference type="EMBL" id="LUGG01000002">
    <property type="protein sequence ID" value="OBZ78289.1"/>
    <property type="molecule type" value="Genomic_DNA"/>
</dbReference>
<evidence type="ECO:0000313" key="4">
    <source>
        <dbReference type="EMBL" id="OBZ78289.1"/>
    </source>
</evidence>
<dbReference type="Pfam" id="PF02839">
    <property type="entry name" value="CBM_5_12"/>
    <property type="match status" value="1"/>
</dbReference>
<dbReference type="CDD" id="cd12215">
    <property type="entry name" value="ChiC_BD"/>
    <property type="match status" value="1"/>
</dbReference>
<sequence length="156" mass="16416">MHPREIRRDQRPCWFHFWDLSTDKVGTDSLVGTTAGVYGSLDQTQNHIDYPDSEWDNIRNNMGSTTSSSSAGSPTSSSTSTPATSSPTSTPTTSSPTSTPTTGSGQCSSASAWSATATYTGGMEAIYNGDLWTAKWWTLGDTPGGAAGVWTDDGAC</sequence>
<evidence type="ECO:0000256" key="2">
    <source>
        <dbReference type="SAM" id="MobiDB-lite"/>
    </source>
</evidence>
<dbReference type="GO" id="GO:0005975">
    <property type="term" value="P:carbohydrate metabolic process"/>
    <property type="evidence" value="ECO:0007669"/>
    <property type="project" value="InterPro"/>
</dbReference>
<dbReference type="STRING" id="5627.A0A1C7MPE0"/>
<protein>
    <recommendedName>
        <fullName evidence="3">Chitin-binding type-3 domain-containing protein</fullName>
    </recommendedName>
</protein>
<dbReference type="OrthoDB" id="3012298at2759"/>
<dbReference type="SUPFAM" id="SSF51055">
    <property type="entry name" value="Carbohydrate binding domain"/>
    <property type="match status" value="1"/>
</dbReference>
<feature type="domain" description="Chitin-binding type-3" evidence="3">
    <location>
        <begin position="110"/>
        <end position="153"/>
    </location>
</feature>
<dbReference type="InterPro" id="IPR003610">
    <property type="entry name" value="CBM5/12"/>
</dbReference>
<proteinExistence type="predicted"/>
<dbReference type="GO" id="GO:0004553">
    <property type="term" value="F:hydrolase activity, hydrolyzing O-glycosyl compounds"/>
    <property type="evidence" value="ECO:0007669"/>
    <property type="project" value="InterPro"/>
</dbReference>
<name>A0A1C7MPE0_GRIFR</name>
<dbReference type="InterPro" id="IPR036573">
    <property type="entry name" value="CBM_sf_5/12"/>
</dbReference>
<gene>
    <name evidence="4" type="ORF">A0H81_02203</name>
</gene>
<dbReference type="GO" id="GO:0030246">
    <property type="term" value="F:carbohydrate binding"/>
    <property type="evidence" value="ECO:0007669"/>
    <property type="project" value="InterPro"/>
</dbReference>
<evidence type="ECO:0000259" key="3">
    <source>
        <dbReference type="SMART" id="SM00495"/>
    </source>
</evidence>
<dbReference type="SMART" id="SM00495">
    <property type="entry name" value="ChtBD3"/>
    <property type="match status" value="1"/>
</dbReference>
<dbReference type="Gene3D" id="3.20.20.80">
    <property type="entry name" value="Glycosidases"/>
    <property type="match status" value="1"/>
</dbReference>
<dbReference type="Proteomes" id="UP000092993">
    <property type="component" value="Unassembled WGS sequence"/>
</dbReference>
<dbReference type="AlphaFoldDB" id="A0A1C7MPE0"/>
<evidence type="ECO:0000256" key="1">
    <source>
        <dbReference type="ARBA" id="ARBA00022801"/>
    </source>
</evidence>
<reference evidence="4 5" key="1">
    <citation type="submission" date="2016-03" db="EMBL/GenBank/DDBJ databases">
        <title>Whole genome sequencing of Grifola frondosa 9006-11.</title>
        <authorList>
            <person name="Min B."/>
            <person name="Park H."/>
            <person name="Kim J.-G."/>
            <person name="Cho H."/>
            <person name="Oh Y.-L."/>
            <person name="Kong W.-S."/>
            <person name="Choi I.-G."/>
        </authorList>
    </citation>
    <scope>NUCLEOTIDE SEQUENCE [LARGE SCALE GENOMIC DNA]</scope>
    <source>
        <strain evidence="4 5">9006-11</strain>
    </source>
</reference>
<comment type="caution">
    <text evidence="4">The sequence shown here is derived from an EMBL/GenBank/DDBJ whole genome shotgun (WGS) entry which is preliminary data.</text>
</comment>
<accession>A0A1C7MPE0</accession>
<evidence type="ECO:0000313" key="5">
    <source>
        <dbReference type="Proteomes" id="UP000092993"/>
    </source>
</evidence>